<feature type="transmembrane region" description="Helical" evidence="9">
    <location>
        <begin position="40"/>
        <end position="63"/>
    </location>
</feature>
<feature type="transmembrane region" description="Helical" evidence="9">
    <location>
        <begin position="151"/>
        <end position="172"/>
    </location>
</feature>
<keyword evidence="8 9" id="KW-0472">Membrane</keyword>
<dbReference type="OrthoDB" id="9783920at2"/>
<evidence type="ECO:0000256" key="7">
    <source>
        <dbReference type="ARBA" id="ARBA00022989"/>
    </source>
</evidence>
<evidence type="ECO:0000256" key="2">
    <source>
        <dbReference type="ARBA" id="ARBA00008540"/>
    </source>
</evidence>
<proteinExistence type="inferred from homology"/>
<evidence type="ECO:0000256" key="4">
    <source>
        <dbReference type="ARBA" id="ARBA00022475"/>
    </source>
</evidence>
<keyword evidence="3 9" id="KW-0813">Transport</keyword>
<evidence type="ECO:0000256" key="5">
    <source>
        <dbReference type="ARBA" id="ARBA00022692"/>
    </source>
</evidence>
<feature type="transmembrane region" description="Helical" evidence="9">
    <location>
        <begin position="281"/>
        <end position="307"/>
    </location>
</feature>
<evidence type="ECO:0000313" key="10">
    <source>
        <dbReference type="EMBL" id="AOR22830.1"/>
    </source>
</evidence>
<dbReference type="EMBL" id="CP017253">
    <property type="protein sequence ID" value="AOR22830.1"/>
    <property type="molecule type" value="Genomic_DNA"/>
</dbReference>
<feature type="transmembrane region" description="Helical" evidence="9">
    <location>
        <begin position="192"/>
        <end position="214"/>
    </location>
</feature>
<feature type="transmembrane region" description="Helical" evidence="9">
    <location>
        <begin position="9"/>
        <end position="28"/>
    </location>
</feature>
<evidence type="ECO:0000313" key="11">
    <source>
        <dbReference type="Proteomes" id="UP000094652"/>
    </source>
</evidence>
<dbReference type="GO" id="GO:0015820">
    <property type="term" value="P:L-leucine transport"/>
    <property type="evidence" value="ECO:0007669"/>
    <property type="project" value="TreeGrafter"/>
</dbReference>
<feature type="transmembrane region" description="Helical" evidence="9">
    <location>
        <begin position="118"/>
        <end position="139"/>
    </location>
</feature>
<comment type="subcellular location">
    <subcellularLocation>
        <location evidence="1 9">Cell membrane</location>
        <topology evidence="1 9">Multi-pass membrane protein</topology>
    </subcellularLocation>
</comment>
<feature type="transmembrane region" description="Helical" evidence="9">
    <location>
        <begin position="319"/>
        <end position="339"/>
    </location>
</feature>
<dbReference type="RefSeq" id="WP_069678989.1">
    <property type="nucleotide sequence ID" value="NZ_CP017253.2"/>
</dbReference>
<dbReference type="Pfam" id="PF05525">
    <property type="entry name" value="Branch_AA_trans"/>
    <property type="match status" value="1"/>
</dbReference>
<evidence type="ECO:0000256" key="8">
    <source>
        <dbReference type="ARBA" id="ARBA00023136"/>
    </source>
</evidence>
<keyword evidence="7 9" id="KW-1133">Transmembrane helix</keyword>
<evidence type="ECO:0000256" key="6">
    <source>
        <dbReference type="ARBA" id="ARBA00022970"/>
    </source>
</evidence>
<keyword evidence="11" id="KW-1185">Reference proteome</keyword>
<name>A0A1D7XI24_9CLOT</name>
<comment type="similarity">
    <text evidence="2 9">Belongs to the branched chain amino acid transporter family.</text>
</comment>
<feature type="transmembrane region" description="Helical" evidence="9">
    <location>
        <begin position="226"/>
        <end position="247"/>
    </location>
</feature>
<dbReference type="InterPro" id="IPR004685">
    <property type="entry name" value="Brnchd-chn_aa_trnsp_Livcs"/>
</dbReference>
<keyword evidence="4" id="KW-1003">Cell membrane</keyword>
<feature type="transmembrane region" description="Helical" evidence="9">
    <location>
        <begin position="414"/>
        <end position="432"/>
    </location>
</feature>
<comment type="function">
    <text evidence="9">Component of the transport system for branched-chain amino acids.</text>
</comment>
<accession>A0A1D7XI24</accession>
<dbReference type="GO" id="GO:0015190">
    <property type="term" value="F:L-leucine transmembrane transporter activity"/>
    <property type="evidence" value="ECO:0007669"/>
    <property type="project" value="TreeGrafter"/>
</dbReference>
<dbReference type="GO" id="GO:0015818">
    <property type="term" value="P:isoleucine transport"/>
    <property type="evidence" value="ECO:0007669"/>
    <property type="project" value="TreeGrafter"/>
</dbReference>
<dbReference type="GO" id="GO:0015188">
    <property type="term" value="F:L-isoleucine transmembrane transporter activity"/>
    <property type="evidence" value="ECO:0007669"/>
    <property type="project" value="TreeGrafter"/>
</dbReference>
<gene>
    <name evidence="10" type="primary">brnQ</name>
    <name evidence="10" type="ORF">BGI42_03490</name>
</gene>
<dbReference type="GO" id="GO:0005304">
    <property type="term" value="F:L-valine transmembrane transporter activity"/>
    <property type="evidence" value="ECO:0007669"/>
    <property type="project" value="TreeGrafter"/>
</dbReference>
<dbReference type="PANTHER" id="PTHR30588">
    <property type="entry name" value="BRANCHED-CHAIN AMINO ACID TRANSPORT SYSTEM 2 CARRIER PROTEIN"/>
    <property type="match status" value="1"/>
</dbReference>
<dbReference type="AlphaFoldDB" id="A0A1D7XI24"/>
<evidence type="ECO:0000256" key="3">
    <source>
        <dbReference type="ARBA" id="ARBA00022448"/>
    </source>
</evidence>
<feature type="transmembrane region" description="Helical" evidence="9">
    <location>
        <begin position="75"/>
        <end position="98"/>
    </location>
</feature>
<feature type="transmembrane region" description="Helical" evidence="9">
    <location>
        <begin position="375"/>
        <end position="394"/>
    </location>
</feature>
<evidence type="ECO:0000256" key="9">
    <source>
        <dbReference type="RuleBase" id="RU362122"/>
    </source>
</evidence>
<evidence type="ECO:0000256" key="1">
    <source>
        <dbReference type="ARBA" id="ARBA00004651"/>
    </source>
</evidence>
<dbReference type="NCBIfam" id="TIGR00796">
    <property type="entry name" value="livcs"/>
    <property type="match status" value="1"/>
</dbReference>
<dbReference type="GO" id="GO:0005886">
    <property type="term" value="C:plasma membrane"/>
    <property type="evidence" value="ECO:0007669"/>
    <property type="project" value="UniProtKB-SubCell"/>
</dbReference>
<organism evidence="10 11">
    <name type="scientific">Clostridium taeniosporum</name>
    <dbReference type="NCBI Taxonomy" id="394958"/>
    <lineage>
        <taxon>Bacteria</taxon>
        <taxon>Bacillati</taxon>
        <taxon>Bacillota</taxon>
        <taxon>Clostridia</taxon>
        <taxon>Eubacteriales</taxon>
        <taxon>Clostridiaceae</taxon>
        <taxon>Clostridium</taxon>
    </lineage>
</organism>
<dbReference type="KEGG" id="ctae:BGI42_03490"/>
<protein>
    <recommendedName>
        <fullName evidence="9">Branched-chain amino acid transport system carrier protein</fullName>
    </recommendedName>
</protein>
<sequence>MKNLSKKNLILVSFMLFSMFFGAGNLIFPPFLGQSAGNQTWIALLGFFITAVGFPILGVIAVAKCGGLKNLANRVNPSFAIIFTILIYLSIGPCLGIPRAGSLPFEMVVAPFLPQEYSITLSRLIYTFIFFSVAYWICLSPGKLVDRVGKFLTPTLLSLISIVFIGSIFKPLGGYGLATGEYLSSPLAKGFLEGYMTMDTIAALNFGIVIAFAIKSKGINEEKGVISTSIKAGIIAGTMLIAIYSMLAHLGATSGSVFGTTETGAETLTNVMTYLFGKPGVILLAAIFTVACLTTCVGLITSCSEYFTTLNSRINYKTYVRILALSSMILANMGLSKILAISVPVLNAIYPIAIMLILLGILNNTFGGSPIVYKLTLLFTGIVSIVDAISQSGIKVDILVNIFSKLPLYSQGLGWVLPAVCGMALGLVFKLIKNKSSKNDLAIQDI</sequence>
<reference evidence="11" key="1">
    <citation type="submission" date="2016-09" db="EMBL/GenBank/DDBJ databases">
        <title>Genomics of Clostridium taeniosporum, an organism which forms endospores with ribbon-like appendages.</title>
        <authorList>
            <person name="Walker J.R."/>
        </authorList>
    </citation>
    <scope>NUCLEOTIDE SEQUENCE [LARGE SCALE GENOMIC DNA]</scope>
    <source>
        <strain evidence="11">1/k</strain>
    </source>
</reference>
<dbReference type="PANTHER" id="PTHR30588:SF0">
    <property type="entry name" value="BRANCHED-CHAIN AMINO ACID PERMEASE BRNQ"/>
    <property type="match status" value="1"/>
</dbReference>
<feature type="transmembrane region" description="Helical" evidence="9">
    <location>
        <begin position="345"/>
        <end position="363"/>
    </location>
</feature>
<dbReference type="Proteomes" id="UP000094652">
    <property type="component" value="Chromosome"/>
</dbReference>
<keyword evidence="5 9" id="KW-0812">Transmembrane</keyword>
<keyword evidence="6 9" id="KW-0029">Amino-acid transport</keyword>